<evidence type="ECO:0000256" key="1">
    <source>
        <dbReference type="ARBA" id="ARBA00004123"/>
    </source>
</evidence>
<dbReference type="PANTHER" id="PTHR31633:SF1">
    <property type="entry name" value="H_ACA RIBONUCLEOPROTEIN COMPLEX NON-CORE SUBUNIT NAF1"/>
    <property type="match status" value="1"/>
</dbReference>
<dbReference type="Proteomes" id="UP001148018">
    <property type="component" value="Unassembled WGS sequence"/>
</dbReference>
<evidence type="ECO:0000256" key="11">
    <source>
        <dbReference type="SAM" id="MobiDB-lite"/>
    </source>
</evidence>
<dbReference type="GO" id="GO:0001522">
    <property type="term" value="P:pseudouridine synthesis"/>
    <property type="evidence" value="ECO:0007669"/>
    <property type="project" value="InterPro"/>
</dbReference>
<comment type="caution">
    <text evidence="12">The sequence shown here is derived from an EMBL/GenBank/DDBJ whole genome shotgun (WGS) entry which is preliminary data.</text>
</comment>
<dbReference type="FunFam" id="2.40.10.230:FF:000002">
    <property type="entry name" value="H/ACA ribonucleoprotein complex non-core subunit NAF1"/>
    <property type="match status" value="1"/>
</dbReference>
<dbReference type="PANTHER" id="PTHR31633">
    <property type="entry name" value="H/ACA RIBONUCLEOPROTEIN COMPLEX NON-CORE SUBUNIT NAF1"/>
    <property type="match status" value="1"/>
</dbReference>
<evidence type="ECO:0000256" key="4">
    <source>
        <dbReference type="ARBA" id="ARBA00022517"/>
    </source>
</evidence>
<keyword evidence="5" id="KW-0698">rRNA processing</keyword>
<dbReference type="InterPro" id="IPR038664">
    <property type="entry name" value="Gar1/Naf1_Cbf5-bd_sf"/>
</dbReference>
<feature type="compositionally biased region" description="Pro residues" evidence="11">
    <location>
        <begin position="369"/>
        <end position="402"/>
    </location>
</feature>
<dbReference type="EMBL" id="JANIIK010000034">
    <property type="protein sequence ID" value="KAJ3614551.1"/>
    <property type="molecule type" value="Genomic_DNA"/>
</dbReference>
<sequence length="447" mass="48961">MSSNDSEEIGTLPVPIEEVDEAMDEAVETKVATELETLDDTNVNTDAPQELEEDPQSTVGSLSTVGSGSLVEVSAAGDVCVDDASWTEGRRPLLVDIKDSSEDSDSSSSSSSSSPPCVRMLGEDEDEGFSQPAPLKTRDEVLLKDLPAVEELCVSLPETAEVQPIGTVTSIIQELVIVQSLKGTPTLKEDSIIFTSDRLAVSKVFEVFGPVSQPHYVLRFNSEEESDARGLVVGCTVYFSPDHNEYTGYVLTKQLRDLKGSDASWKNDQEPPPEALDYSDDEEEHEAKKSRRQKNKKTWENDNGKQGQPAAPSVQDQPPPPRHYEAFHPRPRGSAPPHFRPRGPMPPPRTPFRHPPPRHHLHPHAYLPPVCPYPPPPGHFPPHSFPLYPPPPPHHLPPPPHHLPPHHSSSSSYGPPQLTPPPPWPPGLYPGLHFPPPPPPPPPPATH</sequence>
<comment type="subcellular location">
    <subcellularLocation>
        <location evidence="1">Nucleus</location>
    </subcellularLocation>
</comment>
<name>A0A9Q0EZ81_9TELE</name>
<dbReference type="GO" id="GO:0006364">
    <property type="term" value="P:rRNA processing"/>
    <property type="evidence" value="ECO:0007669"/>
    <property type="project" value="UniProtKB-KW"/>
</dbReference>
<dbReference type="AlphaFoldDB" id="A0A9Q0EZ81"/>
<evidence type="ECO:0000256" key="10">
    <source>
        <dbReference type="ARBA" id="ARBA00063185"/>
    </source>
</evidence>
<gene>
    <name evidence="12" type="ORF">NHX12_018123</name>
</gene>
<dbReference type="GO" id="GO:0005634">
    <property type="term" value="C:nucleus"/>
    <property type="evidence" value="ECO:0007669"/>
    <property type="project" value="UniProtKB-SubCell"/>
</dbReference>
<dbReference type="GO" id="GO:0043489">
    <property type="term" value="P:RNA stabilization"/>
    <property type="evidence" value="ECO:0007669"/>
    <property type="project" value="UniProtKB-ARBA"/>
</dbReference>
<evidence type="ECO:0000256" key="7">
    <source>
        <dbReference type="ARBA" id="ARBA00022884"/>
    </source>
</evidence>
<reference evidence="12" key="1">
    <citation type="submission" date="2022-07" db="EMBL/GenBank/DDBJ databases">
        <title>Chromosome-level genome of Muraenolepis orangiensis.</title>
        <authorList>
            <person name="Kim J."/>
        </authorList>
    </citation>
    <scope>NUCLEOTIDE SEQUENCE</scope>
    <source>
        <strain evidence="12">KU_S4_2022</strain>
        <tissue evidence="12">Muscle</tissue>
    </source>
</reference>
<keyword evidence="7" id="KW-0694">RNA-binding</keyword>
<evidence type="ECO:0000256" key="5">
    <source>
        <dbReference type="ARBA" id="ARBA00022552"/>
    </source>
</evidence>
<dbReference type="InterPro" id="IPR007504">
    <property type="entry name" value="H/ACA_rnp_Gar1/Naf1"/>
</dbReference>
<feature type="region of interest" description="Disordered" evidence="11">
    <location>
        <begin position="32"/>
        <end position="64"/>
    </location>
</feature>
<comment type="similarity">
    <text evidence="2">Belongs to the NAF1 family.</text>
</comment>
<feature type="region of interest" description="Disordered" evidence="11">
    <location>
        <begin position="97"/>
        <end position="132"/>
    </location>
</feature>
<feature type="compositionally biased region" description="Low complexity" evidence="11">
    <location>
        <begin position="406"/>
        <end position="416"/>
    </location>
</feature>
<feature type="compositionally biased region" description="Pro residues" evidence="11">
    <location>
        <begin position="417"/>
        <end position="447"/>
    </location>
</feature>
<dbReference type="OrthoDB" id="21550at2759"/>
<accession>A0A9Q0EZ81</accession>
<keyword evidence="13" id="KW-1185">Reference proteome</keyword>
<evidence type="ECO:0000313" key="13">
    <source>
        <dbReference type="Proteomes" id="UP001148018"/>
    </source>
</evidence>
<keyword evidence="6" id="KW-0597">Phosphoprotein</keyword>
<keyword evidence="4" id="KW-0690">Ribosome biogenesis</keyword>
<dbReference type="InterPro" id="IPR009000">
    <property type="entry name" value="Transl_B-barrel_sf"/>
</dbReference>
<proteinExistence type="inferred from homology"/>
<evidence type="ECO:0000256" key="3">
    <source>
        <dbReference type="ARBA" id="ARBA00021438"/>
    </source>
</evidence>
<feature type="compositionally biased region" description="Basic residues" evidence="11">
    <location>
        <begin position="351"/>
        <end position="363"/>
    </location>
</feature>
<evidence type="ECO:0000256" key="2">
    <source>
        <dbReference type="ARBA" id="ARBA00009801"/>
    </source>
</evidence>
<dbReference type="GO" id="GO:0003723">
    <property type="term" value="F:RNA binding"/>
    <property type="evidence" value="ECO:0007669"/>
    <property type="project" value="UniProtKB-KW"/>
</dbReference>
<organism evidence="12 13">
    <name type="scientific">Muraenolepis orangiensis</name>
    <name type="common">Patagonian moray cod</name>
    <dbReference type="NCBI Taxonomy" id="630683"/>
    <lineage>
        <taxon>Eukaryota</taxon>
        <taxon>Metazoa</taxon>
        <taxon>Chordata</taxon>
        <taxon>Craniata</taxon>
        <taxon>Vertebrata</taxon>
        <taxon>Euteleostomi</taxon>
        <taxon>Actinopterygii</taxon>
        <taxon>Neopterygii</taxon>
        <taxon>Teleostei</taxon>
        <taxon>Neoteleostei</taxon>
        <taxon>Acanthomorphata</taxon>
        <taxon>Zeiogadaria</taxon>
        <taxon>Gadariae</taxon>
        <taxon>Gadiformes</taxon>
        <taxon>Muraenolepidoidei</taxon>
        <taxon>Muraenolepididae</taxon>
        <taxon>Muraenolepis</taxon>
    </lineage>
</organism>
<dbReference type="GO" id="GO:0005732">
    <property type="term" value="C:sno(s)RNA-containing ribonucleoprotein complex"/>
    <property type="evidence" value="ECO:0007669"/>
    <property type="project" value="InterPro"/>
</dbReference>
<evidence type="ECO:0000256" key="6">
    <source>
        <dbReference type="ARBA" id="ARBA00022553"/>
    </source>
</evidence>
<dbReference type="InterPro" id="IPR040309">
    <property type="entry name" value="Naf1"/>
</dbReference>
<comment type="subunit">
    <text evidence="10">During assembly of the complex, component of the small nucleolar ribonucleoprotein particles containing H/ACA-type snoRNAs (H/ACA snoRNPs) which contains NOLA2/NHP2, NOLA3/NOP10, NAF1 and DKC1/NOLA4. Interacts directly with DKC1/NOLA4.</text>
</comment>
<protein>
    <recommendedName>
        <fullName evidence="3">H/ACA ribonucleoprotein complex non-core subunit NAF1</fullName>
    </recommendedName>
</protein>
<keyword evidence="8" id="KW-0539">Nucleus</keyword>
<dbReference type="SUPFAM" id="SSF50447">
    <property type="entry name" value="Translation proteins"/>
    <property type="match status" value="1"/>
</dbReference>
<dbReference type="GO" id="GO:0000493">
    <property type="term" value="P:box H/ACA snoRNP assembly"/>
    <property type="evidence" value="ECO:0007669"/>
    <property type="project" value="InterPro"/>
</dbReference>
<feature type="region of interest" description="Disordered" evidence="11">
    <location>
        <begin position="262"/>
        <end position="447"/>
    </location>
</feature>
<comment type="function">
    <text evidence="9">RNA-binding protein required for the maturation of box H/ACA snoRNPs complex and ribosome biogenesis. During assembly of the H/ACA snoRNPs complex, it associates with the complex and disappears during maturation of the complex and is replaced by NOLA1/GAR1 to yield mature H/ACA snoRNPs complex. Probably competes with NOLA1/GAR1 for binding with DKC1/NOLA4.</text>
</comment>
<dbReference type="Gene3D" id="2.40.10.230">
    <property type="entry name" value="Probable tRNA pseudouridine synthase domain"/>
    <property type="match status" value="1"/>
</dbReference>
<evidence type="ECO:0000256" key="9">
    <source>
        <dbReference type="ARBA" id="ARBA00057529"/>
    </source>
</evidence>
<evidence type="ECO:0000256" key="8">
    <source>
        <dbReference type="ARBA" id="ARBA00023242"/>
    </source>
</evidence>
<evidence type="ECO:0000313" key="12">
    <source>
        <dbReference type="EMBL" id="KAJ3614551.1"/>
    </source>
</evidence>
<dbReference type="Pfam" id="PF04410">
    <property type="entry name" value="Gar1"/>
    <property type="match status" value="1"/>
</dbReference>